<dbReference type="InterPro" id="IPR001878">
    <property type="entry name" value="Znf_CCHC"/>
</dbReference>
<dbReference type="GeneID" id="113472353"/>
<evidence type="ECO:0000256" key="1">
    <source>
        <dbReference type="PROSITE-ProRule" id="PRU00047"/>
    </source>
</evidence>
<feature type="domain" description="CCHC-type" evidence="2">
    <location>
        <begin position="206"/>
        <end position="221"/>
    </location>
</feature>
<keyword evidence="1" id="KW-0479">Metal-binding</keyword>
<dbReference type="STRING" id="121845.A0A3Q0JM07"/>
<dbReference type="Gene3D" id="4.10.60.10">
    <property type="entry name" value="Zinc finger, CCHC-type"/>
    <property type="match status" value="1"/>
</dbReference>
<dbReference type="AlphaFoldDB" id="A0A3Q0JM07"/>
<dbReference type="PaxDb" id="121845-A0A3Q0JM07"/>
<keyword evidence="1" id="KW-0863">Zinc-finger</keyword>
<evidence type="ECO:0000313" key="3">
    <source>
        <dbReference type="Proteomes" id="UP000079169"/>
    </source>
</evidence>
<evidence type="ECO:0000313" key="4">
    <source>
        <dbReference type="RefSeq" id="XP_026687870.1"/>
    </source>
</evidence>
<keyword evidence="1" id="KW-0862">Zinc</keyword>
<dbReference type="GO" id="GO:0008270">
    <property type="term" value="F:zinc ion binding"/>
    <property type="evidence" value="ECO:0007669"/>
    <property type="project" value="UniProtKB-KW"/>
</dbReference>
<dbReference type="Proteomes" id="UP000079169">
    <property type="component" value="Unplaced"/>
</dbReference>
<accession>A0A3Q0JM07</accession>
<reference evidence="4" key="1">
    <citation type="submission" date="2025-08" db="UniProtKB">
        <authorList>
            <consortium name="RefSeq"/>
        </authorList>
    </citation>
    <scope>IDENTIFICATION</scope>
</reference>
<evidence type="ECO:0000259" key="2">
    <source>
        <dbReference type="PROSITE" id="PS50158"/>
    </source>
</evidence>
<sequence>MGIYFKMKKVTDQVVKGQVLLTSLTPKLYQMVADLSAPGLPEEKSFDELCQLLTDQLCPKPNEISEQNKFVNRVQAGEENISQFVVALKHQARTCHFFCESCEATTMDTHLRCQFVRGIRDENIRQKLLQEDSKTNFNDLVKLAVNIESSQRDSKQMKMTSVPVCEDKSFDEINKVKTSFSRKCRSCGGVWPHMKGKPCPAATKTCFKCHKSGHFSPQCRSSGVRNVTYEHEEHQLHEEEEKNYEKYITSYGLDADAEDQIFAVQNV</sequence>
<gene>
    <name evidence="4" type="primary">LOC113472353</name>
</gene>
<keyword evidence="3" id="KW-1185">Reference proteome</keyword>
<dbReference type="PANTHER" id="PTHR33198:SF19">
    <property type="entry name" value="CCHC-TYPE DOMAIN-CONTAINING PROTEIN"/>
    <property type="match status" value="1"/>
</dbReference>
<dbReference type="PANTHER" id="PTHR33198">
    <property type="entry name" value="ANK_REP_REGION DOMAIN-CONTAINING PROTEIN-RELATED"/>
    <property type="match status" value="1"/>
</dbReference>
<dbReference type="KEGG" id="dci:113472353"/>
<protein>
    <submittedName>
        <fullName evidence="4">Uncharacterized protein LOC113472353</fullName>
    </submittedName>
</protein>
<name>A0A3Q0JM07_DIACI</name>
<dbReference type="PROSITE" id="PS50158">
    <property type="entry name" value="ZF_CCHC"/>
    <property type="match status" value="1"/>
</dbReference>
<organism evidence="3 4">
    <name type="scientific">Diaphorina citri</name>
    <name type="common">Asian citrus psyllid</name>
    <dbReference type="NCBI Taxonomy" id="121845"/>
    <lineage>
        <taxon>Eukaryota</taxon>
        <taxon>Metazoa</taxon>
        <taxon>Ecdysozoa</taxon>
        <taxon>Arthropoda</taxon>
        <taxon>Hexapoda</taxon>
        <taxon>Insecta</taxon>
        <taxon>Pterygota</taxon>
        <taxon>Neoptera</taxon>
        <taxon>Paraneoptera</taxon>
        <taxon>Hemiptera</taxon>
        <taxon>Sternorrhyncha</taxon>
        <taxon>Psylloidea</taxon>
        <taxon>Psyllidae</taxon>
        <taxon>Diaphorininae</taxon>
        <taxon>Diaphorina</taxon>
    </lineage>
</organism>
<dbReference type="RefSeq" id="XP_026687870.1">
    <property type="nucleotide sequence ID" value="XM_026832069.1"/>
</dbReference>
<proteinExistence type="predicted"/>
<dbReference type="SMART" id="SM00343">
    <property type="entry name" value="ZnF_C2HC"/>
    <property type="match status" value="1"/>
</dbReference>
<dbReference type="GO" id="GO:0003676">
    <property type="term" value="F:nucleic acid binding"/>
    <property type="evidence" value="ECO:0007669"/>
    <property type="project" value="InterPro"/>
</dbReference>